<evidence type="ECO:0000256" key="2">
    <source>
        <dbReference type="ARBA" id="ARBA00010876"/>
    </source>
</evidence>
<dbReference type="GO" id="GO:0000455">
    <property type="term" value="P:enzyme-directed rRNA pseudouridine synthesis"/>
    <property type="evidence" value="ECO:0007669"/>
    <property type="project" value="TreeGrafter"/>
</dbReference>
<keyword evidence="4" id="KW-0413">Isomerase</keyword>
<dbReference type="CDD" id="cd02869">
    <property type="entry name" value="PseudoU_synth_RluA_like"/>
    <property type="match status" value="1"/>
</dbReference>
<dbReference type="PANTHER" id="PTHR21600:SF87">
    <property type="entry name" value="RNA PSEUDOURIDYLATE SYNTHASE DOMAIN-CONTAINING PROTEIN 1"/>
    <property type="match status" value="1"/>
</dbReference>
<dbReference type="STRING" id="1291052.FC18_GL002056"/>
<comment type="similarity">
    <text evidence="2 4">Belongs to the pseudouridine synthase RluA family.</text>
</comment>
<evidence type="ECO:0000256" key="4">
    <source>
        <dbReference type="RuleBase" id="RU362028"/>
    </source>
</evidence>
<dbReference type="GO" id="GO:0140098">
    <property type="term" value="F:catalytic activity, acting on RNA"/>
    <property type="evidence" value="ECO:0007669"/>
    <property type="project" value="UniProtKB-ARBA"/>
</dbReference>
<feature type="domain" description="Pseudouridine synthase RsuA/RluA-like" evidence="5">
    <location>
        <begin position="70"/>
        <end position="214"/>
    </location>
</feature>
<evidence type="ECO:0000313" key="6">
    <source>
        <dbReference type="EMBL" id="KRM56573.1"/>
    </source>
</evidence>
<feature type="active site" evidence="3">
    <location>
        <position position="111"/>
    </location>
</feature>
<dbReference type="EC" id="5.4.99.-" evidence="4"/>
<dbReference type="Gene3D" id="3.30.2350.10">
    <property type="entry name" value="Pseudouridine synthase"/>
    <property type="match status" value="1"/>
</dbReference>
<name>A0A0R1ZNK8_9LACO</name>
<dbReference type="SUPFAM" id="SSF55120">
    <property type="entry name" value="Pseudouridine synthase"/>
    <property type="match status" value="1"/>
</dbReference>
<comment type="function">
    <text evidence="4">Responsible for synthesis of pseudouridine from uracil.</text>
</comment>
<dbReference type="EMBL" id="AYYO01000003">
    <property type="protein sequence ID" value="KRM56573.1"/>
    <property type="molecule type" value="Genomic_DNA"/>
</dbReference>
<comment type="catalytic activity">
    <reaction evidence="1 4">
        <text>a uridine in RNA = a pseudouridine in RNA</text>
        <dbReference type="Rhea" id="RHEA:48348"/>
        <dbReference type="Rhea" id="RHEA-COMP:12068"/>
        <dbReference type="Rhea" id="RHEA-COMP:12069"/>
        <dbReference type="ChEBI" id="CHEBI:65314"/>
        <dbReference type="ChEBI" id="CHEBI:65315"/>
    </reaction>
</comment>
<keyword evidence="7" id="KW-1185">Reference proteome</keyword>
<dbReference type="Pfam" id="PF00849">
    <property type="entry name" value="PseudoU_synth_2"/>
    <property type="match status" value="1"/>
</dbReference>
<accession>A0A0R1ZNK8</accession>
<comment type="caution">
    <text evidence="6">The sequence shown here is derived from an EMBL/GenBank/DDBJ whole genome shotgun (WGS) entry which is preliminary data.</text>
</comment>
<reference evidence="6 7" key="1">
    <citation type="journal article" date="2015" name="Genome Announc.">
        <title>Expanding the biotechnology potential of lactobacilli through comparative genomics of 213 strains and associated genera.</title>
        <authorList>
            <person name="Sun Z."/>
            <person name="Harris H.M."/>
            <person name="McCann A."/>
            <person name="Guo C."/>
            <person name="Argimon S."/>
            <person name="Zhang W."/>
            <person name="Yang X."/>
            <person name="Jeffery I.B."/>
            <person name="Cooney J.C."/>
            <person name="Kagawa T.F."/>
            <person name="Liu W."/>
            <person name="Song Y."/>
            <person name="Salvetti E."/>
            <person name="Wrobel A."/>
            <person name="Rasinkangas P."/>
            <person name="Parkhill J."/>
            <person name="Rea M.C."/>
            <person name="O'Sullivan O."/>
            <person name="Ritari J."/>
            <person name="Douillard F.P."/>
            <person name="Paul Ross R."/>
            <person name="Yang R."/>
            <person name="Briner A.E."/>
            <person name="Felis G.E."/>
            <person name="de Vos W.M."/>
            <person name="Barrangou R."/>
            <person name="Klaenhammer T.R."/>
            <person name="Caufield P.W."/>
            <person name="Cui Y."/>
            <person name="Zhang H."/>
            <person name="O'Toole P.W."/>
        </authorList>
    </citation>
    <scope>NUCLEOTIDE SEQUENCE [LARGE SCALE GENOMIC DNA]</scope>
    <source>
        <strain evidence="6 7">DSM 20505</strain>
    </source>
</reference>
<gene>
    <name evidence="6" type="ORF">FC18_GL002056</name>
</gene>
<evidence type="ECO:0000256" key="1">
    <source>
        <dbReference type="ARBA" id="ARBA00000073"/>
    </source>
</evidence>
<dbReference type="AlphaFoldDB" id="A0A0R1ZNK8"/>
<dbReference type="Proteomes" id="UP000051679">
    <property type="component" value="Unassembled WGS sequence"/>
</dbReference>
<dbReference type="PATRIC" id="fig|1291052.5.peg.2119"/>
<evidence type="ECO:0000313" key="7">
    <source>
        <dbReference type="Proteomes" id="UP000051679"/>
    </source>
</evidence>
<proteinExistence type="inferred from homology"/>
<dbReference type="InterPro" id="IPR006145">
    <property type="entry name" value="PsdUridine_synth_RsuA/RluA"/>
</dbReference>
<protein>
    <recommendedName>
        <fullName evidence="4">Pseudouridine synthase</fullName>
        <ecNumber evidence="4">5.4.99.-</ecNumber>
    </recommendedName>
</protein>
<sequence>MRTLMQGWLIPKHFQGQLRMQEGITVNGHYLPMSAPVPADATVALHYQAPMPTIAPAPGATDIVYEDEQLLAINKPAGMKTHPNKASDTDTAIARIGQYLGQPAFITHRLDMATSGILLVAKDPLSQAIINRQLATKTAARTYTAMVDAAIPDCGTIDAPIGHMGNDTRRREVRSDGLPAVTHYQVLTRNAAYALVRLVLETGRTHQIRVHLAHIGFPIIGDPLYNQTPGPRMYLHATEMTLTRPFAPAQLKISCPPTDFMV</sequence>
<dbReference type="InterPro" id="IPR050188">
    <property type="entry name" value="RluA_PseudoU_synthase"/>
</dbReference>
<evidence type="ECO:0000259" key="5">
    <source>
        <dbReference type="Pfam" id="PF00849"/>
    </source>
</evidence>
<organism evidence="6 7">
    <name type="scientific">Lacticaseibacillus sharpeae JCM 1186 = DSM 20505</name>
    <dbReference type="NCBI Taxonomy" id="1291052"/>
    <lineage>
        <taxon>Bacteria</taxon>
        <taxon>Bacillati</taxon>
        <taxon>Bacillota</taxon>
        <taxon>Bacilli</taxon>
        <taxon>Lactobacillales</taxon>
        <taxon>Lactobacillaceae</taxon>
        <taxon>Lacticaseibacillus</taxon>
    </lineage>
</organism>
<dbReference type="InterPro" id="IPR006225">
    <property type="entry name" value="PsdUridine_synth_RluC/D"/>
</dbReference>
<dbReference type="GO" id="GO:0003723">
    <property type="term" value="F:RNA binding"/>
    <property type="evidence" value="ECO:0007669"/>
    <property type="project" value="InterPro"/>
</dbReference>
<dbReference type="InterPro" id="IPR020103">
    <property type="entry name" value="PsdUridine_synth_cat_dom_sf"/>
</dbReference>
<evidence type="ECO:0000256" key="3">
    <source>
        <dbReference type="PIRSR" id="PIRSR606225-1"/>
    </source>
</evidence>
<dbReference type="GO" id="GO:0009982">
    <property type="term" value="F:pseudouridine synthase activity"/>
    <property type="evidence" value="ECO:0007669"/>
    <property type="project" value="InterPro"/>
</dbReference>
<dbReference type="PANTHER" id="PTHR21600">
    <property type="entry name" value="MITOCHONDRIAL RNA PSEUDOURIDINE SYNTHASE"/>
    <property type="match status" value="1"/>
</dbReference>
<dbReference type="NCBIfam" id="TIGR00005">
    <property type="entry name" value="rluA_subfam"/>
    <property type="match status" value="1"/>
</dbReference>